<dbReference type="InterPro" id="IPR001611">
    <property type="entry name" value="Leu-rich_rpt"/>
</dbReference>
<dbReference type="SUPFAM" id="SSF52058">
    <property type="entry name" value="L domain-like"/>
    <property type="match status" value="2"/>
</dbReference>
<accession>A0A9J6C6G0</accession>
<evidence type="ECO:0000313" key="4">
    <source>
        <dbReference type="Proteomes" id="UP001107558"/>
    </source>
</evidence>
<comment type="caution">
    <text evidence="3">The sequence shown here is derived from an EMBL/GenBank/DDBJ whole genome shotgun (WGS) entry which is preliminary data.</text>
</comment>
<dbReference type="Proteomes" id="UP001107558">
    <property type="component" value="Chromosome 2"/>
</dbReference>
<dbReference type="EMBL" id="JADBJN010000002">
    <property type="protein sequence ID" value="KAG5677756.1"/>
    <property type="molecule type" value="Genomic_DNA"/>
</dbReference>
<dbReference type="Gene3D" id="3.80.10.10">
    <property type="entry name" value="Ribonuclease Inhibitor"/>
    <property type="match status" value="3"/>
</dbReference>
<proteinExistence type="predicted"/>
<evidence type="ECO:0000313" key="3">
    <source>
        <dbReference type="EMBL" id="KAG5677756.1"/>
    </source>
</evidence>
<protein>
    <submittedName>
        <fullName evidence="3">Uncharacterized protein</fullName>
    </submittedName>
</protein>
<dbReference type="InterPro" id="IPR050333">
    <property type="entry name" value="SLRP"/>
</dbReference>
<dbReference type="SMART" id="SM00365">
    <property type="entry name" value="LRR_SD22"/>
    <property type="match status" value="5"/>
</dbReference>
<keyword evidence="1" id="KW-0433">Leucine-rich repeat</keyword>
<reference evidence="3" key="1">
    <citation type="submission" date="2021-03" db="EMBL/GenBank/DDBJ databases">
        <title>Chromosome level genome of the anhydrobiotic midge Polypedilum vanderplanki.</title>
        <authorList>
            <person name="Yoshida Y."/>
            <person name="Kikawada T."/>
            <person name="Gusev O."/>
        </authorList>
    </citation>
    <scope>NUCLEOTIDE SEQUENCE</scope>
    <source>
        <strain evidence="3">NIAS01</strain>
        <tissue evidence="3">Whole body or cell culture</tissue>
    </source>
</reference>
<keyword evidence="2" id="KW-0677">Repeat</keyword>
<dbReference type="PANTHER" id="PTHR45712">
    <property type="entry name" value="AGAP008170-PA"/>
    <property type="match status" value="1"/>
</dbReference>
<dbReference type="OrthoDB" id="2013775at2759"/>
<dbReference type="InterPro" id="IPR003591">
    <property type="entry name" value="Leu-rich_rpt_typical-subtyp"/>
</dbReference>
<dbReference type="InterPro" id="IPR032675">
    <property type="entry name" value="LRR_dom_sf"/>
</dbReference>
<gene>
    <name evidence="3" type="ORF">PVAND_007487</name>
</gene>
<evidence type="ECO:0000256" key="2">
    <source>
        <dbReference type="ARBA" id="ARBA00022737"/>
    </source>
</evidence>
<dbReference type="PANTHER" id="PTHR45712:SF22">
    <property type="entry name" value="INSULIN-LIKE GROWTH FACTOR-BINDING PROTEIN COMPLEX ACID LABILE SUBUNIT"/>
    <property type="match status" value="1"/>
</dbReference>
<dbReference type="SMART" id="SM00369">
    <property type="entry name" value="LRR_TYP"/>
    <property type="match status" value="8"/>
</dbReference>
<organism evidence="3 4">
    <name type="scientific">Polypedilum vanderplanki</name>
    <name type="common">Sleeping chironomid midge</name>
    <dbReference type="NCBI Taxonomy" id="319348"/>
    <lineage>
        <taxon>Eukaryota</taxon>
        <taxon>Metazoa</taxon>
        <taxon>Ecdysozoa</taxon>
        <taxon>Arthropoda</taxon>
        <taxon>Hexapoda</taxon>
        <taxon>Insecta</taxon>
        <taxon>Pterygota</taxon>
        <taxon>Neoptera</taxon>
        <taxon>Endopterygota</taxon>
        <taxon>Diptera</taxon>
        <taxon>Nematocera</taxon>
        <taxon>Chironomoidea</taxon>
        <taxon>Chironomidae</taxon>
        <taxon>Chironominae</taxon>
        <taxon>Polypedilum</taxon>
        <taxon>Polypedilum</taxon>
    </lineage>
</organism>
<sequence length="494" mass="57802">MIARNNETTLADIDAQKILGKHIDDKGDNDVNYIAIANNSFFDGAPKNVFVRFENVEQFAFFNTSLKILRQSYFESATKLKYVWLHNNEIYHIEEQCFSNLSETLENLILSNNHLGNLYENTFGRMNALTDLYLNGNVLKKLNANIFSQLTTLYRLSLVRNNIIEIDEKAFINLNKLQVLYLDFNEIQELALNIFKPLKRLNLLSLNNNLLVRIDKELFDSFEKLAYIEIRNNRLKHIDFFAKLPKLVQLDLSFNQISAIEQFDVLENIKEINLLGNICVSKIIKSNFSNELGVCFQNYQIPMCKFYIDKKGYTCDVIAETIKNPNLIINHHVVGYNNDDVQILKVNKIIENFSLSLLLEKFEYLNEIYIYKSKVFDLLEQNILKTIDYRYIRYQIIKHNIFSSCHELENLLILNSNLKGLTNELFDGITNMKFIDFSFNELINDDLQKLKNLSSLLKLHLSGNYISEISESYFENMKLLKISIELKRIAFRTQ</sequence>
<evidence type="ECO:0000256" key="1">
    <source>
        <dbReference type="ARBA" id="ARBA00022614"/>
    </source>
</evidence>
<dbReference type="Pfam" id="PF13855">
    <property type="entry name" value="LRR_8"/>
    <property type="match status" value="2"/>
</dbReference>
<keyword evidence="4" id="KW-1185">Reference proteome</keyword>
<dbReference type="AlphaFoldDB" id="A0A9J6C6G0"/>
<dbReference type="PROSITE" id="PS51450">
    <property type="entry name" value="LRR"/>
    <property type="match status" value="2"/>
</dbReference>
<name>A0A9J6C6G0_POLVA</name>